<feature type="compositionally biased region" description="Pro residues" evidence="4">
    <location>
        <begin position="44"/>
        <end position="54"/>
    </location>
</feature>
<evidence type="ECO:0000256" key="4">
    <source>
        <dbReference type="SAM" id="MobiDB-lite"/>
    </source>
</evidence>
<keyword evidence="2" id="KW-0809">Transit peptide</keyword>
<evidence type="ECO:0000256" key="1">
    <source>
        <dbReference type="ARBA" id="ARBA00022737"/>
    </source>
</evidence>
<feature type="compositionally biased region" description="Low complexity" evidence="4">
    <location>
        <begin position="20"/>
        <end position="43"/>
    </location>
</feature>
<accession>A0A6V7NK55</accession>
<feature type="region of interest" description="Disordered" evidence="4">
    <location>
        <begin position="17"/>
        <end position="54"/>
    </location>
</feature>
<reference evidence="5" key="1">
    <citation type="submission" date="2020-07" db="EMBL/GenBank/DDBJ databases">
        <authorList>
            <person name="Lin J."/>
        </authorList>
    </citation>
    <scope>NUCLEOTIDE SEQUENCE</scope>
</reference>
<dbReference type="Pfam" id="PF13041">
    <property type="entry name" value="PPR_2"/>
    <property type="match status" value="1"/>
</dbReference>
<dbReference type="InterPro" id="IPR046848">
    <property type="entry name" value="E_motif"/>
</dbReference>
<dbReference type="PROSITE" id="PS51375">
    <property type="entry name" value="PPR"/>
    <property type="match status" value="3"/>
</dbReference>
<dbReference type="NCBIfam" id="TIGR00756">
    <property type="entry name" value="PPR"/>
    <property type="match status" value="2"/>
</dbReference>
<dbReference type="FunFam" id="1.25.40.10:FF:000344">
    <property type="entry name" value="Pentatricopeptide repeat-containing protein"/>
    <property type="match status" value="1"/>
</dbReference>
<dbReference type="SUPFAM" id="SSF48452">
    <property type="entry name" value="TPR-like"/>
    <property type="match status" value="1"/>
</dbReference>
<name>A0A6V7NK55_ANACO</name>
<evidence type="ECO:0000313" key="5">
    <source>
        <dbReference type="EMBL" id="CAD1818927.1"/>
    </source>
</evidence>
<dbReference type="InterPro" id="IPR046960">
    <property type="entry name" value="PPR_At4g14850-like_plant"/>
</dbReference>
<evidence type="ECO:0000256" key="2">
    <source>
        <dbReference type="ARBA" id="ARBA00022946"/>
    </source>
</evidence>
<dbReference type="InterPro" id="IPR002885">
    <property type="entry name" value="PPR_rpt"/>
</dbReference>
<feature type="repeat" description="PPR" evidence="3">
    <location>
        <begin position="230"/>
        <end position="264"/>
    </location>
</feature>
<dbReference type="EMBL" id="LR862139">
    <property type="protein sequence ID" value="CAD1818927.1"/>
    <property type="molecule type" value="Genomic_DNA"/>
</dbReference>
<feature type="repeat" description="PPR" evidence="3">
    <location>
        <begin position="383"/>
        <end position="417"/>
    </location>
</feature>
<dbReference type="Pfam" id="PF01535">
    <property type="entry name" value="PPR"/>
    <property type="match status" value="2"/>
</dbReference>
<sequence length="432" mass="46459">MRGACFAPSSLPTCAIPLGADSSPRPAPPLSASNCSTASSPTSNPYPPPPLSPRPLPPLLLLDSALLLLPAASSPLLAARLRRLLPPPSSAAAAPSPPSSSASSAPSAPRRRPPPVRPNAPPRQVQPFVWNTLISAYADSGLFEDALALFFQMDEEDDDAVAPDRFTFPRALKACAGVGSLPLGLAVHRRAVRAGFGADVFVLNALVDMYAKCGDIQRARRAFDAIARRDLVSWNSMLIGYLRHGLLLNALDICRRMLDAGFEPDSITISAILSGFSSSSSSAYRNKLGIEIHGWAIRTGSSTIYRNGGEVRHKAGDGALRVRGRHVGEGGVGRRGLQSYIQTNAVRRRADRLGALLFACSVRGNVEIGETAAERLFELEPDNEHNFELLMQIYRDAGRLEDAERVRRLMKARGLLERCDESSLSGSCIHIE</sequence>
<protein>
    <recommendedName>
        <fullName evidence="6">Pentatricopeptide repeat-containing protein</fullName>
    </recommendedName>
</protein>
<feature type="compositionally biased region" description="Low complexity" evidence="4">
    <location>
        <begin position="90"/>
        <end position="108"/>
    </location>
</feature>
<dbReference type="PANTHER" id="PTHR47926">
    <property type="entry name" value="PENTATRICOPEPTIDE REPEAT-CONTAINING PROTEIN"/>
    <property type="match status" value="1"/>
</dbReference>
<keyword evidence="1" id="KW-0677">Repeat</keyword>
<dbReference type="AlphaFoldDB" id="A0A6V7NK55"/>
<evidence type="ECO:0000256" key="3">
    <source>
        <dbReference type="PROSITE-ProRule" id="PRU00708"/>
    </source>
</evidence>
<dbReference type="GO" id="GO:0009451">
    <property type="term" value="P:RNA modification"/>
    <property type="evidence" value="ECO:0007669"/>
    <property type="project" value="InterPro"/>
</dbReference>
<feature type="repeat" description="PPR" evidence="3">
    <location>
        <begin position="126"/>
        <end position="160"/>
    </location>
</feature>
<organism evidence="5">
    <name type="scientific">Ananas comosus var. bracteatus</name>
    <name type="common">red pineapple</name>
    <dbReference type="NCBI Taxonomy" id="296719"/>
    <lineage>
        <taxon>Eukaryota</taxon>
        <taxon>Viridiplantae</taxon>
        <taxon>Streptophyta</taxon>
        <taxon>Embryophyta</taxon>
        <taxon>Tracheophyta</taxon>
        <taxon>Spermatophyta</taxon>
        <taxon>Magnoliopsida</taxon>
        <taxon>Liliopsida</taxon>
        <taxon>Poales</taxon>
        <taxon>Bromeliaceae</taxon>
        <taxon>Bromelioideae</taxon>
        <taxon>Ananas</taxon>
    </lineage>
</organism>
<dbReference type="InterPro" id="IPR011990">
    <property type="entry name" value="TPR-like_helical_dom_sf"/>
</dbReference>
<proteinExistence type="predicted"/>
<dbReference type="PANTHER" id="PTHR47926:SF361">
    <property type="entry name" value="PENTACOTRIPEPTIDE-REPEAT REGION OF PRORP DOMAIN-CONTAINING PROTEIN"/>
    <property type="match status" value="1"/>
</dbReference>
<dbReference type="Pfam" id="PF20431">
    <property type="entry name" value="E_motif"/>
    <property type="match status" value="1"/>
</dbReference>
<feature type="region of interest" description="Disordered" evidence="4">
    <location>
        <begin position="87"/>
        <end position="123"/>
    </location>
</feature>
<dbReference type="GO" id="GO:0003723">
    <property type="term" value="F:RNA binding"/>
    <property type="evidence" value="ECO:0007669"/>
    <property type="project" value="InterPro"/>
</dbReference>
<dbReference type="Gene3D" id="1.25.40.10">
    <property type="entry name" value="Tetratricopeptide repeat domain"/>
    <property type="match status" value="1"/>
</dbReference>
<gene>
    <name evidence="5" type="ORF">CB5_LOCUS2138</name>
</gene>
<evidence type="ECO:0008006" key="6">
    <source>
        <dbReference type="Google" id="ProtNLM"/>
    </source>
</evidence>